<sequence length="117" mass="13068">MRRDQLDCPIMENIKLEFLAPGEIKPRIRAYRKHSPKQVDLIARSLKERGCIEPVLVDSQNRIVCGEAVVAAAGQIGLNRLPVVRAGHLSDDQLRAYAVAANRLMYLPTYTRGASRS</sequence>
<dbReference type="SUPFAM" id="SSF110849">
    <property type="entry name" value="ParB/Sulfiredoxin"/>
    <property type="match status" value="1"/>
</dbReference>
<organism evidence="2 3">
    <name type="scientific">Sphingopyxis terrae subsp. terrae NBRC 15098</name>
    <dbReference type="NCBI Taxonomy" id="1219058"/>
    <lineage>
        <taxon>Bacteria</taxon>
        <taxon>Pseudomonadati</taxon>
        <taxon>Pseudomonadota</taxon>
        <taxon>Alphaproteobacteria</taxon>
        <taxon>Sphingomonadales</taxon>
        <taxon>Sphingomonadaceae</taxon>
        <taxon>Sphingopyxis</taxon>
    </lineage>
</organism>
<evidence type="ECO:0000259" key="1">
    <source>
        <dbReference type="Pfam" id="PF02195"/>
    </source>
</evidence>
<dbReference type="Pfam" id="PF02195">
    <property type="entry name" value="ParB_N"/>
    <property type="match status" value="1"/>
</dbReference>
<reference evidence="2 3" key="2">
    <citation type="journal article" date="2016" name="Genome Announc.">
        <title>Complete Genome Sequence of Sphingopyxis terrae Strain 203-1 (NBRC 111660), a Polyethylene Glycol Degrader.</title>
        <authorList>
            <person name="Ohtsubo Y."/>
            <person name="Nonoyama S."/>
            <person name="Nagata Y."/>
            <person name="Numata M."/>
            <person name="Tsuchikane K."/>
            <person name="Hosoyama A."/>
            <person name="Yamazoe A."/>
            <person name="Tsuda M."/>
            <person name="Fujita N."/>
            <person name="Kawai F."/>
        </authorList>
    </citation>
    <scope>NUCLEOTIDE SEQUENCE [LARGE SCALE GENOMIC DNA]</scope>
    <source>
        <strain evidence="2 3">203-1</strain>
    </source>
</reference>
<proteinExistence type="predicted"/>
<dbReference type="STRING" id="1219058.AOA14_12785"/>
<dbReference type="KEGG" id="ster:AOA14_12785"/>
<dbReference type="Proteomes" id="UP000076234">
    <property type="component" value="Chromosome"/>
</dbReference>
<dbReference type="InterPro" id="IPR003115">
    <property type="entry name" value="ParB_N"/>
</dbReference>
<name>A0A142W1S9_9SPHN</name>
<evidence type="ECO:0000313" key="3">
    <source>
        <dbReference type="Proteomes" id="UP000076234"/>
    </source>
</evidence>
<evidence type="ECO:0000313" key="2">
    <source>
        <dbReference type="EMBL" id="AMU95485.1"/>
    </source>
</evidence>
<accession>A0A142W1S9</accession>
<feature type="domain" description="ParB-like N-terminal" evidence="1">
    <location>
        <begin position="13"/>
        <end position="102"/>
    </location>
</feature>
<reference evidence="3" key="1">
    <citation type="submission" date="2015-11" db="EMBL/GenBank/DDBJ databases">
        <title>Complete genome sequence of a polyethylene glycol-degrading strain Sphingopyxis terrae strain 203-1 (NBRC 15098).</title>
        <authorList>
            <person name="Yoshiyuki O."/>
            <person name="Shouta N."/>
            <person name="Nagata Y."/>
            <person name="Numata M."/>
            <person name="Tsuchikane K."/>
            <person name="Hosoyama A."/>
            <person name="Yamazoe A."/>
            <person name="Tsuda M."/>
            <person name="Fujita N."/>
            <person name="Kawai F."/>
        </authorList>
    </citation>
    <scope>NUCLEOTIDE SEQUENCE [LARGE SCALE GENOMIC DNA]</scope>
    <source>
        <strain evidence="3">203-1</strain>
    </source>
</reference>
<dbReference type="EMBL" id="CP013342">
    <property type="protein sequence ID" value="AMU95485.1"/>
    <property type="molecule type" value="Genomic_DNA"/>
</dbReference>
<dbReference type="CDD" id="cd16403">
    <property type="entry name" value="ParB_N_like_MT"/>
    <property type="match status" value="1"/>
</dbReference>
<dbReference type="AlphaFoldDB" id="A0A142W1S9"/>
<gene>
    <name evidence="2" type="ORF">AOA14_12785</name>
</gene>
<protein>
    <recommendedName>
        <fullName evidence="1">ParB-like N-terminal domain-containing protein</fullName>
    </recommendedName>
</protein>
<dbReference type="Gene3D" id="3.90.1530.10">
    <property type="entry name" value="Conserved hypothetical protein from pyrococcus furiosus pfu- 392566-001, ParB domain"/>
    <property type="match status" value="1"/>
</dbReference>
<dbReference type="InterPro" id="IPR036086">
    <property type="entry name" value="ParB/Sulfiredoxin_sf"/>
</dbReference>